<sequence length="108" mass="12447">MKDAVDAQRRDQRAGFRSDRLCTEQIATLRIIVEQSVEWNSSLHIDFIDYEEAVYARYSTSIGRIPSATAFCGREQTSFQLKKKQGKDHRNAYDIHYANGKTALRGKF</sequence>
<reference evidence="1 2" key="1">
    <citation type="submission" date="2018-11" db="EMBL/GenBank/DDBJ databases">
        <authorList>
            <consortium name="Pathogen Informatics"/>
        </authorList>
    </citation>
    <scope>NUCLEOTIDE SEQUENCE [LARGE SCALE GENOMIC DNA]</scope>
    <source>
        <strain>Denwood</strain>
        <strain evidence="2">Zambia</strain>
    </source>
</reference>
<name>A0A183NR69_9TREM</name>
<protein>
    <submittedName>
        <fullName evidence="1">Uncharacterized protein</fullName>
    </submittedName>
</protein>
<gene>
    <name evidence="1" type="ORF">SMTD_LOCUS4604</name>
</gene>
<accession>A0A183NR69</accession>
<keyword evidence="2" id="KW-1185">Reference proteome</keyword>
<evidence type="ECO:0000313" key="1">
    <source>
        <dbReference type="EMBL" id="VDP08992.1"/>
    </source>
</evidence>
<dbReference type="AlphaFoldDB" id="A0A183NR69"/>
<organism evidence="1 2">
    <name type="scientific">Schistosoma mattheei</name>
    <dbReference type="NCBI Taxonomy" id="31246"/>
    <lineage>
        <taxon>Eukaryota</taxon>
        <taxon>Metazoa</taxon>
        <taxon>Spiralia</taxon>
        <taxon>Lophotrochozoa</taxon>
        <taxon>Platyhelminthes</taxon>
        <taxon>Trematoda</taxon>
        <taxon>Digenea</taxon>
        <taxon>Strigeidida</taxon>
        <taxon>Schistosomatoidea</taxon>
        <taxon>Schistosomatidae</taxon>
        <taxon>Schistosoma</taxon>
    </lineage>
</organism>
<dbReference type="EMBL" id="UZAL01014113">
    <property type="protein sequence ID" value="VDP08992.1"/>
    <property type="molecule type" value="Genomic_DNA"/>
</dbReference>
<proteinExistence type="predicted"/>
<dbReference type="Proteomes" id="UP000269396">
    <property type="component" value="Unassembled WGS sequence"/>
</dbReference>
<evidence type="ECO:0000313" key="2">
    <source>
        <dbReference type="Proteomes" id="UP000269396"/>
    </source>
</evidence>